<dbReference type="PRINTS" id="PR00598">
    <property type="entry name" value="HTHMARR"/>
</dbReference>
<dbReference type="PROSITE" id="PS50995">
    <property type="entry name" value="HTH_MARR_2"/>
    <property type="match status" value="1"/>
</dbReference>
<evidence type="ECO:0000313" key="3">
    <source>
        <dbReference type="Proteomes" id="UP000015523"/>
    </source>
</evidence>
<dbReference type="PATRIC" id="fig|1346791.3.peg.1806"/>
<organism evidence="2 3">
    <name type="scientific">Sphingobium ummariense RL-3</name>
    <dbReference type="NCBI Taxonomy" id="1346791"/>
    <lineage>
        <taxon>Bacteria</taxon>
        <taxon>Pseudomonadati</taxon>
        <taxon>Pseudomonadota</taxon>
        <taxon>Alphaproteobacteria</taxon>
        <taxon>Sphingomonadales</taxon>
        <taxon>Sphingomonadaceae</taxon>
        <taxon>Sphingobium</taxon>
    </lineage>
</organism>
<dbReference type="InterPro" id="IPR011991">
    <property type="entry name" value="ArsR-like_HTH"/>
</dbReference>
<keyword evidence="3" id="KW-1185">Reference proteome</keyword>
<dbReference type="RefSeq" id="WP_021317709.1">
    <property type="nucleotide sequence ID" value="NZ_AUWY01000071.1"/>
</dbReference>
<name>T0K716_9SPHN</name>
<evidence type="ECO:0000259" key="1">
    <source>
        <dbReference type="PROSITE" id="PS50995"/>
    </source>
</evidence>
<dbReference type="InterPro" id="IPR036388">
    <property type="entry name" value="WH-like_DNA-bd_sf"/>
</dbReference>
<dbReference type="AlphaFoldDB" id="T0K716"/>
<dbReference type="OrthoDB" id="9812268at2"/>
<dbReference type="STRING" id="1346791.M529_09415"/>
<comment type="caution">
    <text evidence="2">The sequence shown here is derived from an EMBL/GenBank/DDBJ whole genome shotgun (WGS) entry which is preliminary data.</text>
</comment>
<dbReference type="Pfam" id="PF12802">
    <property type="entry name" value="MarR_2"/>
    <property type="match status" value="1"/>
</dbReference>
<dbReference type="PANTHER" id="PTHR33164">
    <property type="entry name" value="TRANSCRIPTIONAL REGULATOR, MARR FAMILY"/>
    <property type="match status" value="1"/>
</dbReference>
<dbReference type="SMART" id="SM00347">
    <property type="entry name" value="HTH_MARR"/>
    <property type="match status" value="1"/>
</dbReference>
<dbReference type="InterPro" id="IPR039422">
    <property type="entry name" value="MarR/SlyA-like"/>
</dbReference>
<dbReference type="InterPro" id="IPR036390">
    <property type="entry name" value="WH_DNA-bd_sf"/>
</dbReference>
<dbReference type="CDD" id="cd00090">
    <property type="entry name" value="HTH_ARSR"/>
    <property type="match status" value="1"/>
</dbReference>
<accession>T0K716</accession>
<dbReference type="eggNOG" id="COG1846">
    <property type="taxonomic scope" value="Bacteria"/>
</dbReference>
<protein>
    <submittedName>
        <fullName evidence="2">Transcriptional regulator</fullName>
    </submittedName>
</protein>
<dbReference type="InterPro" id="IPR000835">
    <property type="entry name" value="HTH_MarR-typ"/>
</dbReference>
<proteinExistence type="predicted"/>
<feature type="domain" description="HTH marR-type" evidence="1">
    <location>
        <begin position="1"/>
        <end position="135"/>
    </location>
</feature>
<dbReference type="GO" id="GO:0003700">
    <property type="term" value="F:DNA-binding transcription factor activity"/>
    <property type="evidence" value="ECO:0007669"/>
    <property type="project" value="InterPro"/>
</dbReference>
<dbReference type="Proteomes" id="UP000015523">
    <property type="component" value="Unassembled WGS sequence"/>
</dbReference>
<gene>
    <name evidence="2" type="ORF">M529_09415</name>
</gene>
<dbReference type="Gene3D" id="1.10.10.10">
    <property type="entry name" value="Winged helix-like DNA-binding domain superfamily/Winged helix DNA-binding domain"/>
    <property type="match status" value="1"/>
</dbReference>
<dbReference type="SUPFAM" id="SSF46785">
    <property type="entry name" value="Winged helix' DNA-binding domain"/>
    <property type="match status" value="1"/>
</dbReference>
<dbReference type="PANTHER" id="PTHR33164:SF43">
    <property type="entry name" value="HTH-TYPE TRANSCRIPTIONAL REPRESSOR YETL"/>
    <property type="match status" value="1"/>
</dbReference>
<sequence length="135" mass="15309">MNALTGTEQAIEIERPGVRPLSQWMRTLVDYVRSGRPDLTNRQMALMMTVYIGSGPHTVRGLAEALNVSKPVITRALNKLSALGYLRRERDATDRRNIFITRTPKGAEFLDAFHHFIAGTGRDERPDHHRAERTV</sequence>
<dbReference type="GO" id="GO:0006950">
    <property type="term" value="P:response to stress"/>
    <property type="evidence" value="ECO:0007669"/>
    <property type="project" value="TreeGrafter"/>
</dbReference>
<evidence type="ECO:0000313" key="2">
    <source>
        <dbReference type="EMBL" id="EQB32454.1"/>
    </source>
</evidence>
<dbReference type="EMBL" id="AUWY01000071">
    <property type="protein sequence ID" value="EQB32454.1"/>
    <property type="molecule type" value="Genomic_DNA"/>
</dbReference>
<reference evidence="2 3" key="1">
    <citation type="journal article" date="2013" name="Genome Announc.">
        <title>Draft Genome Sequence of Sphingobium ummariense Strain RL-3, a Hexachlorocyclohexane-Degrading Bacterium.</title>
        <authorList>
            <person name="Kohli P."/>
            <person name="Dua A."/>
            <person name="Sangwan N."/>
            <person name="Oldach P."/>
            <person name="Khurana J.P."/>
            <person name="Lal R."/>
        </authorList>
    </citation>
    <scope>NUCLEOTIDE SEQUENCE [LARGE SCALE GENOMIC DNA]</scope>
    <source>
        <strain evidence="2 3">RL-3</strain>
    </source>
</reference>